<feature type="domain" description="Acyl-CoA thioesterase-like C-terminal" evidence="2">
    <location>
        <begin position="139"/>
        <end position="264"/>
    </location>
</feature>
<name>A0A6J7AFY2_9ZZZZ</name>
<feature type="domain" description="Acyl-CoA thioesterase-like N-terminal HotDog" evidence="1">
    <location>
        <begin position="24"/>
        <end position="107"/>
    </location>
</feature>
<accession>A0A6J7AFY2</accession>
<dbReference type="InterPro" id="IPR029069">
    <property type="entry name" value="HotDog_dom_sf"/>
</dbReference>
<sequence length="269" mass="29285">MSADFDQVTAISELGDGVFEWVVPDGWQQGRGAWGGLPIGSMIRSVVLAQGDAERLIRSISCQIYAPVLVGSQTITTRLIRRGSAMSTWSASVADESGALCAQVIAITGVVRQLVDPPPYATWSTITAPKVPDWSQVPVLVLPDFAPPFSRHIEQRLIKGVPMGGGPARALGWVRFPHQRSWSAEQVFAVVDAWWPTALVPMTEMRPMATVNFAAHLLMNPELLPAEQPLIFESFLLGADAGFTSETRRLWSGDGRLVLENLQSIALIQ</sequence>
<dbReference type="Pfam" id="PF13622">
    <property type="entry name" value="4HBT_3"/>
    <property type="match status" value="1"/>
</dbReference>
<dbReference type="Pfam" id="PF20789">
    <property type="entry name" value="4HBT_3C"/>
    <property type="match status" value="1"/>
</dbReference>
<protein>
    <submittedName>
        <fullName evidence="3">Unannotated protein</fullName>
    </submittedName>
</protein>
<organism evidence="3">
    <name type="scientific">freshwater metagenome</name>
    <dbReference type="NCBI Taxonomy" id="449393"/>
    <lineage>
        <taxon>unclassified sequences</taxon>
        <taxon>metagenomes</taxon>
        <taxon>ecological metagenomes</taxon>
    </lineage>
</organism>
<dbReference type="InterPro" id="IPR042171">
    <property type="entry name" value="Acyl-CoA_hotdog"/>
</dbReference>
<dbReference type="InterPro" id="IPR049449">
    <property type="entry name" value="TesB_ACOT8-like_N"/>
</dbReference>
<evidence type="ECO:0000259" key="2">
    <source>
        <dbReference type="Pfam" id="PF20789"/>
    </source>
</evidence>
<dbReference type="EMBL" id="CAFABK010000042">
    <property type="protein sequence ID" value="CAB4831814.1"/>
    <property type="molecule type" value="Genomic_DNA"/>
</dbReference>
<dbReference type="SUPFAM" id="SSF54637">
    <property type="entry name" value="Thioesterase/thiol ester dehydrase-isomerase"/>
    <property type="match status" value="2"/>
</dbReference>
<evidence type="ECO:0000259" key="1">
    <source>
        <dbReference type="Pfam" id="PF13622"/>
    </source>
</evidence>
<proteinExistence type="predicted"/>
<evidence type="ECO:0000313" key="3">
    <source>
        <dbReference type="EMBL" id="CAB4831814.1"/>
    </source>
</evidence>
<reference evidence="3" key="1">
    <citation type="submission" date="2020-05" db="EMBL/GenBank/DDBJ databases">
        <authorList>
            <person name="Chiriac C."/>
            <person name="Salcher M."/>
            <person name="Ghai R."/>
            <person name="Kavagutti S V."/>
        </authorList>
    </citation>
    <scope>NUCLEOTIDE SEQUENCE</scope>
</reference>
<dbReference type="InterPro" id="IPR049450">
    <property type="entry name" value="ACOT8-like_C"/>
</dbReference>
<gene>
    <name evidence="3" type="ORF">UFOPK3204_01017</name>
</gene>
<dbReference type="Gene3D" id="2.40.160.210">
    <property type="entry name" value="Acyl-CoA thioesterase, double hotdog domain"/>
    <property type="match status" value="1"/>
</dbReference>
<dbReference type="AlphaFoldDB" id="A0A6J7AFY2"/>